<name>A0ABY8GE75_EDWIC</name>
<protein>
    <submittedName>
        <fullName evidence="1">Uncharacterized protein</fullName>
    </submittedName>
</protein>
<evidence type="ECO:0000313" key="1">
    <source>
        <dbReference type="EMBL" id="WFN95617.1"/>
    </source>
</evidence>
<reference evidence="1 2" key="1">
    <citation type="submission" date="2022-02" db="EMBL/GenBank/DDBJ databases">
        <title>Phenotypic, genotypic and serological characterization of Edwardsiella ictaluri from catfish and ornamental fish species.</title>
        <authorList>
            <person name="Rose D."/>
            <person name="Tekedar H.C."/>
            <person name="Waldbieser G.C."/>
            <person name="Aarattuthodi S."/>
            <person name="Griffin M.J."/>
        </authorList>
    </citation>
    <scope>NUCLEOTIDE SEQUENCE [LARGE SCALE GENOMIC DNA]</scope>
    <source>
        <strain evidence="1 2">13 TAL-140 K3</strain>
    </source>
</reference>
<dbReference type="GeneID" id="69538055"/>
<proteinExistence type="predicted"/>
<sequence length="167" mass="19016">MYKVITLIVVLGLCNKLFPNAVRLLPAAAIDYKVVARLENSPFYFIADITKAHREMLACPKNKGSESENCLGRIGFTYANKLFYVNGYSYVKTMIDYFDVLINFKKRGADMNMLNREQRKTIRAFQDVSVSLVMCLKSEPCTSWLKSKGYATAAQIQQLNEQFSVLN</sequence>
<keyword evidence="2" id="KW-1185">Reference proteome</keyword>
<dbReference type="RefSeq" id="WP_035610345.1">
    <property type="nucleotide sequence ID" value="NZ_AP028097.1"/>
</dbReference>
<evidence type="ECO:0000313" key="2">
    <source>
        <dbReference type="Proteomes" id="UP001222680"/>
    </source>
</evidence>
<dbReference type="EMBL" id="CP092014">
    <property type="protein sequence ID" value="WFN95617.1"/>
    <property type="molecule type" value="Genomic_DNA"/>
</dbReference>
<gene>
    <name evidence="1" type="ORF">MAY91_11845</name>
</gene>
<accession>A0ABY8GE75</accession>
<organism evidence="1 2">
    <name type="scientific">Edwardsiella ictaluri</name>
    <dbReference type="NCBI Taxonomy" id="67780"/>
    <lineage>
        <taxon>Bacteria</taxon>
        <taxon>Pseudomonadati</taxon>
        <taxon>Pseudomonadota</taxon>
        <taxon>Gammaproteobacteria</taxon>
        <taxon>Enterobacterales</taxon>
        <taxon>Hafniaceae</taxon>
        <taxon>Edwardsiella</taxon>
    </lineage>
</organism>
<dbReference type="Proteomes" id="UP001222680">
    <property type="component" value="Chromosome"/>
</dbReference>